<evidence type="ECO:0000256" key="5">
    <source>
        <dbReference type="ARBA" id="ARBA00023136"/>
    </source>
</evidence>
<feature type="transmembrane region" description="Helical" evidence="6">
    <location>
        <begin position="147"/>
        <end position="168"/>
    </location>
</feature>
<dbReference type="Proteomes" id="UP000709336">
    <property type="component" value="Unassembled WGS sequence"/>
</dbReference>
<dbReference type="PANTHER" id="PTHR30485:SF2">
    <property type="entry name" value="BLL0597 PROTEIN"/>
    <property type="match status" value="1"/>
</dbReference>
<feature type="transmembrane region" description="Helical" evidence="6">
    <location>
        <begin position="39"/>
        <end position="56"/>
    </location>
</feature>
<feature type="transmembrane region" description="Helical" evidence="6">
    <location>
        <begin position="96"/>
        <end position="118"/>
    </location>
</feature>
<dbReference type="InterPro" id="IPR016174">
    <property type="entry name" value="Di-haem_cyt_TM"/>
</dbReference>
<name>A0ABX1QX90_9ALTE</name>
<dbReference type="InterPro" id="IPR051542">
    <property type="entry name" value="Hydrogenase_cytochrome"/>
</dbReference>
<gene>
    <name evidence="8" type="ORF">HCJ96_02220</name>
</gene>
<feature type="domain" description="Cytochrome b561 bacterial/Ni-hydrogenase" evidence="7">
    <location>
        <begin position="7"/>
        <end position="180"/>
    </location>
</feature>
<keyword evidence="4 6" id="KW-1133">Transmembrane helix</keyword>
<evidence type="ECO:0000256" key="3">
    <source>
        <dbReference type="ARBA" id="ARBA00022692"/>
    </source>
</evidence>
<sequence length="218" mass="24456">MKIKLIWDWPTRAFHWLLVASLSGQYITAEVMDNAMQWHFYLGYFTIGLLIFRLIWGFTGPLYARFAQFLVGPGKIKAYVAGRKAARRANAGHNAVGGWSVIIMLTLLIAQAVSGLFMSDEIFWDGPFYHLVDASVQSYASWVHHTFFDVILAVVALHITAVLFYVLIKKQPLINAMIHGKKATDAPPIDSSHSGRALFICAVIAVVIYWIISNAPTW</sequence>
<feature type="transmembrane region" description="Helical" evidence="6">
    <location>
        <begin position="195"/>
        <end position="212"/>
    </location>
</feature>
<comment type="subcellular location">
    <subcellularLocation>
        <location evidence="1">Cell membrane</location>
        <topology evidence="1">Multi-pass membrane protein</topology>
    </subcellularLocation>
</comment>
<evidence type="ECO:0000313" key="8">
    <source>
        <dbReference type="EMBL" id="NMH58835.1"/>
    </source>
</evidence>
<reference evidence="8 9" key="1">
    <citation type="submission" date="2020-03" db="EMBL/GenBank/DDBJ databases">
        <title>Alteromonas ponticola sp. nov., isolated from seawater.</title>
        <authorList>
            <person name="Yoon J.-H."/>
            <person name="Kim Y.-O."/>
        </authorList>
    </citation>
    <scope>NUCLEOTIDE SEQUENCE [LARGE SCALE GENOMIC DNA]</scope>
    <source>
        <strain evidence="8 9">MYP5</strain>
    </source>
</reference>
<dbReference type="RefSeq" id="WP_169209382.1">
    <property type="nucleotide sequence ID" value="NZ_JAATNW010000001.1"/>
</dbReference>
<accession>A0ABX1QX90</accession>
<dbReference type="EMBL" id="JAATNW010000001">
    <property type="protein sequence ID" value="NMH58835.1"/>
    <property type="molecule type" value="Genomic_DNA"/>
</dbReference>
<evidence type="ECO:0000256" key="2">
    <source>
        <dbReference type="ARBA" id="ARBA00022475"/>
    </source>
</evidence>
<evidence type="ECO:0000256" key="4">
    <source>
        <dbReference type="ARBA" id="ARBA00022989"/>
    </source>
</evidence>
<evidence type="ECO:0000256" key="6">
    <source>
        <dbReference type="SAM" id="Phobius"/>
    </source>
</evidence>
<dbReference type="Pfam" id="PF01292">
    <property type="entry name" value="Ni_hydr_CYTB"/>
    <property type="match status" value="1"/>
</dbReference>
<comment type="caution">
    <text evidence="8">The sequence shown here is derived from an EMBL/GenBank/DDBJ whole genome shotgun (WGS) entry which is preliminary data.</text>
</comment>
<dbReference type="PANTHER" id="PTHR30485">
    <property type="entry name" value="NI/FE-HYDROGENASE 1 B-TYPE CYTOCHROME SUBUNIT"/>
    <property type="match status" value="1"/>
</dbReference>
<protein>
    <submittedName>
        <fullName evidence="8">Cytochrome B</fullName>
    </submittedName>
</protein>
<keyword evidence="3 6" id="KW-0812">Transmembrane</keyword>
<evidence type="ECO:0000259" key="7">
    <source>
        <dbReference type="Pfam" id="PF01292"/>
    </source>
</evidence>
<keyword evidence="2" id="KW-1003">Cell membrane</keyword>
<dbReference type="InterPro" id="IPR011577">
    <property type="entry name" value="Cyt_b561_bac/Ni-Hgenase"/>
</dbReference>
<organism evidence="8 9">
    <name type="scientific">Alteromonas ponticola</name>
    <dbReference type="NCBI Taxonomy" id="2720613"/>
    <lineage>
        <taxon>Bacteria</taxon>
        <taxon>Pseudomonadati</taxon>
        <taxon>Pseudomonadota</taxon>
        <taxon>Gammaproteobacteria</taxon>
        <taxon>Alteromonadales</taxon>
        <taxon>Alteromonadaceae</taxon>
        <taxon>Alteromonas/Salinimonas group</taxon>
        <taxon>Alteromonas</taxon>
    </lineage>
</organism>
<dbReference type="Gene3D" id="1.20.950.20">
    <property type="entry name" value="Transmembrane di-heme cytochromes, Chain C"/>
    <property type="match status" value="1"/>
</dbReference>
<proteinExistence type="predicted"/>
<evidence type="ECO:0000313" key="9">
    <source>
        <dbReference type="Proteomes" id="UP000709336"/>
    </source>
</evidence>
<dbReference type="SUPFAM" id="SSF81342">
    <property type="entry name" value="Transmembrane di-heme cytochromes"/>
    <property type="match status" value="1"/>
</dbReference>
<keyword evidence="9" id="KW-1185">Reference proteome</keyword>
<evidence type="ECO:0000256" key="1">
    <source>
        <dbReference type="ARBA" id="ARBA00004651"/>
    </source>
</evidence>
<keyword evidence="5 6" id="KW-0472">Membrane</keyword>